<dbReference type="InterPro" id="IPR000209">
    <property type="entry name" value="Peptidase_S8/S53_dom"/>
</dbReference>
<dbReference type="PANTHER" id="PTHR43806">
    <property type="entry name" value="PEPTIDASE S8"/>
    <property type="match status" value="1"/>
</dbReference>
<dbReference type="PROSITE" id="PS00138">
    <property type="entry name" value="SUBTILASE_SER"/>
    <property type="match status" value="1"/>
</dbReference>
<reference evidence="10 11" key="1">
    <citation type="submission" date="2018-03" db="EMBL/GenBank/DDBJ databases">
        <title>Genomic Encyclopedia of Archaeal and Bacterial Type Strains, Phase II (KMG-II): from individual species to whole genera.</title>
        <authorList>
            <person name="Goeker M."/>
        </authorList>
    </citation>
    <scope>NUCLEOTIDE SEQUENCE [LARGE SCALE GENOMIC DNA]</scope>
    <source>
        <strain evidence="10 11">DSM 45348</strain>
    </source>
</reference>
<evidence type="ECO:0000256" key="2">
    <source>
        <dbReference type="ARBA" id="ARBA00022670"/>
    </source>
</evidence>
<dbReference type="InterPro" id="IPR015500">
    <property type="entry name" value="Peptidase_S8_subtilisin-rel"/>
</dbReference>
<dbReference type="PRINTS" id="PR00723">
    <property type="entry name" value="SUBTILISIN"/>
</dbReference>
<gene>
    <name evidence="10" type="ORF">CLV70_12037</name>
</gene>
<dbReference type="Proteomes" id="UP000239209">
    <property type="component" value="Unassembled WGS sequence"/>
</dbReference>
<evidence type="ECO:0000256" key="1">
    <source>
        <dbReference type="ARBA" id="ARBA00011073"/>
    </source>
</evidence>
<keyword evidence="8" id="KW-0732">Signal</keyword>
<dbReference type="OrthoDB" id="5167143at2"/>
<comment type="similarity">
    <text evidence="1 6 7">Belongs to the peptidase S8 family.</text>
</comment>
<keyword evidence="11" id="KW-1185">Reference proteome</keyword>
<dbReference type="RefSeq" id="WP_106130278.1">
    <property type="nucleotide sequence ID" value="NZ_PVZG01000020.1"/>
</dbReference>
<keyword evidence="4 6" id="KW-0720">Serine protease</keyword>
<dbReference type="InterPro" id="IPR036852">
    <property type="entry name" value="Peptidase_S8/S53_dom_sf"/>
</dbReference>
<feature type="active site" description="Charge relay system" evidence="5 6">
    <location>
        <position position="251"/>
    </location>
</feature>
<feature type="domain" description="Peptidase S8/S53" evidence="9">
    <location>
        <begin position="210"/>
        <end position="463"/>
    </location>
</feature>
<dbReference type="InterPro" id="IPR022398">
    <property type="entry name" value="Peptidase_S8_His-AS"/>
</dbReference>
<evidence type="ECO:0000256" key="6">
    <source>
        <dbReference type="PROSITE-ProRule" id="PRU01240"/>
    </source>
</evidence>
<organism evidence="10 11">
    <name type="scientific">Pseudosporangium ferrugineum</name>
    <dbReference type="NCBI Taxonomy" id="439699"/>
    <lineage>
        <taxon>Bacteria</taxon>
        <taxon>Bacillati</taxon>
        <taxon>Actinomycetota</taxon>
        <taxon>Actinomycetes</taxon>
        <taxon>Micromonosporales</taxon>
        <taxon>Micromonosporaceae</taxon>
        <taxon>Pseudosporangium</taxon>
    </lineage>
</organism>
<evidence type="ECO:0000256" key="4">
    <source>
        <dbReference type="ARBA" id="ARBA00022825"/>
    </source>
</evidence>
<dbReference type="GO" id="GO:0006508">
    <property type="term" value="P:proteolysis"/>
    <property type="evidence" value="ECO:0007669"/>
    <property type="project" value="UniProtKB-KW"/>
</dbReference>
<name>A0A2T0RJJ6_9ACTN</name>
<dbReference type="GO" id="GO:0004252">
    <property type="term" value="F:serine-type endopeptidase activity"/>
    <property type="evidence" value="ECO:0007669"/>
    <property type="project" value="UniProtKB-UniRule"/>
</dbReference>
<evidence type="ECO:0000256" key="8">
    <source>
        <dbReference type="SAM" id="SignalP"/>
    </source>
</evidence>
<evidence type="ECO:0000256" key="3">
    <source>
        <dbReference type="ARBA" id="ARBA00022801"/>
    </source>
</evidence>
<dbReference type="Gene3D" id="3.40.50.200">
    <property type="entry name" value="Peptidase S8/S53 domain"/>
    <property type="match status" value="1"/>
</dbReference>
<evidence type="ECO:0000256" key="5">
    <source>
        <dbReference type="PIRSR" id="PIRSR615500-1"/>
    </source>
</evidence>
<evidence type="ECO:0000256" key="7">
    <source>
        <dbReference type="RuleBase" id="RU003355"/>
    </source>
</evidence>
<dbReference type="Pfam" id="PF00082">
    <property type="entry name" value="Peptidase_S8"/>
    <property type="match status" value="1"/>
</dbReference>
<feature type="signal peptide" evidence="8">
    <location>
        <begin position="1"/>
        <end position="19"/>
    </location>
</feature>
<dbReference type="PANTHER" id="PTHR43806:SF11">
    <property type="entry name" value="CEREVISIN-RELATED"/>
    <property type="match status" value="1"/>
</dbReference>
<dbReference type="PROSITE" id="PS51892">
    <property type="entry name" value="SUBTILASE"/>
    <property type="match status" value="1"/>
</dbReference>
<dbReference type="InterPro" id="IPR023827">
    <property type="entry name" value="Peptidase_S8_Asp-AS"/>
</dbReference>
<feature type="active site" description="Charge relay system" evidence="5 6">
    <location>
        <position position="219"/>
    </location>
</feature>
<evidence type="ECO:0000313" key="11">
    <source>
        <dbReference type="Proteomes" id="UP000239209"/>
    </source>
</evidence>
<dbReference type="InterPro" id="IPR050131">
    <property type="entry name" value="Peptidase_S8_subtilisin-like"/>
</dbReference>
<evidence type="ECO:0000259" key="9">
    <source>
        <dbReference type="Pfam" id="PF00082"/>
    </source>
</evidence>
<comment type="caution">
    <text evidence="10">The sequence shown here is derived from an EMBL/GenBank/DDBJ whole genome shotgun (WGS) entry which is preliminary data.</text>
</comment>
<accession>A0A2T0RJJ6</accession>
<keyword evidence="3 6" id="KW-0378">Hydrolase</keyword>
<feature type="active site" description="Charge relay system" evidence="5 6">
    <location>
        <position position="428"/>
    </location>
</feature>
<dbReference type="SUPFAM" id="SSF52743">
    <property type="entry name" value="Subtilisin-like"/>
    <property type="match status" value="1"/>
</dbReference>
<feature type="chain" id="PRO_5038698777" evidence="8">
    <location>
        <begin position="20"/>
        <end position="874"/>
    </location>
</feature>
<sequence length="874" mass="91401">MFVTRSLSRRRAISGTALAAAVVLTVTSGAATGTAATVTRPAAGAARTFTLITGDTVTEAGNGAIGIVRGPGRSAMRFVHHRTADAHYVIPVDAVPLIGSGRVDARLFDLTRLRRDGYDDRGGAELPLLLESKTGPAVAARARVTVARELPTLGLTALRTRAADRGRLWRAAVVDGGTNRVWLDGKRRVADDVSNAQIGVPAAWQKGLTGAGVPVAVLDSGIDASHPDLAAQVAESANFTTDEGIDDHVGHGTHVASILAGTGAASAGKYRGVAPGVRLNVGKVCGSEFCSESAIIAGMQWAAPRSRVINVSIGDWDTPGLDPVEKAVTDLTARYDSLFVVSAGNDGESGNSDGTISSPAGADAALAVAAVDSADRIADFSSRGPRVGDAGLKPDLAAPGVGIVAARAAHSDTDEGPADGYTAMSGTSMAAPHVAAAAAILTGLHPDWTAARRKEALMGSAAWLDGFGVLEQGAGRVDVARAITQEVTVDGGSLSFGRQAWPHSDDKPVTRTVTYRNAGAKPVALALALHPARPGFKLRARTLTVPAGGKASTSLTVDTRVPGPTGVQDGYLLATGPGGVQVRTPYAVDKEVESYTVKLDYRNRDGSPAGDVATMLEGLDVRSSWFELGTVSSMTFRLPRGTYGLAGYVFRGRDTETEADDEASVLGQPALRVDRSMTLTMDAHRARPIRVTVPRRDAGQLWAGIYLRWKKVDSGVDLPSFAMAAIGTVGSRRPAPDFVTVLSGTFARPGRNSPYLYELYLIERGIVPGGYRRAVRDADLATVDAHYSAEASGAVGARSWQGTLGDNPNWTGYSGEATFDMPFRRTEHVSVDRDLRWGTQVVAESEAGASSVYGEPRTYPAGRVTTERWRVGAP</sequence>
<dbReference type="PROSITE" id="PS00137">
    <property type="entry name" value="SUBTILASE_HIS"/>
    <property type="match status" value="1"/>
</dbReference>
<dbReference type="InterPro" id="IPR006311">
    <property type="entry name" value="TAT_signal"/>
</dbReference>
<protein>
    <submittedName>
        <fullName evidence="10">Subtilase family protein</fullName>
    </submittedName>
</protein>
<dbReference type="PROSITE" id="PS51318">
    <property type="entry name" value="TAT"/>
    <property type="match status" value="1"/>
</dbReference>
<evidence type="ECO:0000313" key="10">
    <source>
        <dbReference type="EMBL" id="PRY21328.1"/>
    </source>
</evidence>
<dbReference type="PROSITE" id="PS00136">
    <property type="entry name" value="SUBTILASE_ASP"/>
    <property type="match status" value="1"/>
</dbReference>
<keyword evidence="2 6" id="KW-0645">Protease</keyword>
<dbReference type="AlphaFoldDB" id="A0A2T0RJJ6"/>
<dbReference type="InterPro" id="IPR023828">
    <property type="entry name" value="Peptidase_S8_Ser-AS"/>
</dbReference>
<proteinExistence type="inferred from homology"/>
<dbReference type="EMBL" id="PVZG01000020">
    <property type="protein sequence ID" value="PRY21328.1"/>
    <property type="molecule type" value="Genomic_DNA"/>
</dbReference>